<feature type="compositionally biased region" description="Polar residues" evidence="1">
    <location>
        <begin position="64"/>
        <end position="75"/>
    </location>
</feature>
<proteinExistence type="predicted"/>
<evidence type="ECO:0000256" key="1">
    <source>
        <dbReference type="SAM" id="MobiDB-lite"/>
    </source>
</evidence>
<name>A0A391NIR5_9EUKA</name>
<comment type="caution">
    <text evidence="2">The sequence shown here is derived from an EMBL/GenBank/DDBJ whole genome shotgun (WGS) entry which is preliminary data.</text>
</comment>
<evidence type="ECO:0000313" key="2">
    <source>
        <dbReference type="EMBL" id="GCA62134.1"/>
    </source>
</evidence>
<dbReference type="EMBL" id="BDIP01000210">
    <property type="protein sequence ID" value="GCA62134.1"/>
    <property type="molecule type" value="Genomic_DNA"/>
</dbReference>
<evidence type="ECO:0000313" key="3">
    <source>
        <dbReference type="Proteomes" id="UP000265618"/>
    </source>
</evidence>
<protein>
    <submittedName>
        <fullName evidence="2">Uncharacterized protein</fullName>
    </submittedName>
</protein>
<accession>A0A391NIR5</accession>
<keyword evidence="3" id="KW-1185">Reference proteome</keyword>
<dbReference type="AlphaFoldDB" id="A0A391NIR5"/>
<gene>
    <name evidence="2" type="ORF">KIPB_001466</name>
</gene>
<reference evidence="2 3" key="1">
    <citation type="journal article" date="2018" name="PLoS ONE">
        <title>The draft genome of Kipferlia bialata reveals reductive genome evolution in fornicate parasites.</title>
        <authorList>
            <person name="Tanifuji G."/>
            <person name="Takabayashi S."/>
            <person name="Kume K."/>
            <person name="Takagi M."/>
            <person name="Nakayama T."/>
            <person name="Kamikawa R."/>
            <person name="Inagaki Y."/>
            <person name="Hashimoto T."/>
        </authorList>
    </citation>
    <scope>NUCLEOTIDE SEQUENCE [LARGE SCALE GENOMIC DNA]</scope>
    <source>
        <strain evidence="2">NY0173</strain>
    </source>
</reference>
<sequence length="172" mass="19838">MAIRTYECQKCGDEEESNDPECEWPVKVFWLCQKCRPAQKRRPSIGVEGVVESLKGAKRVPHTPQMTPDKSSNGPKSRPLMKRDIAEFRRMLARYHNADKGRRDYLFPVPLLNNSDVPDFPFSLAVVEAMSLEEVRALLERCEVVVPKSEEGASDREKKEMYVRLFSDHVRL</sequence>
<dbReference type="Proteomes" id="UP000265618">
    <property type="component" value="Unassembled WGS sequence"/>
</dbReference>
<organism evidence="2 3">
    <name type="scientific">Kipferlia bialata</name>
    <dbReference type="NCBI Taxonomy" id="797122"/>
    <lineage>
        <taxon>Eukaryota</taxon>
        <taxon>Metamonada</taxon>
        <taxon>Carpediemonas-like organisms</taxon>
        <taxon>Kipferlia</taxon>
    </lineage>
</organism>
<feature type="region of interest" description="Disordered" evidence="1">
    <location>
        <begin position="58"/>
        <end position="80"/>
    </location>
</feature>